<feature type="domain" description="N-acetyltransferase" evidence="1">
    <location>
        <begin position="7"/>
        <end position="153"/>
    </location>
</feature>
<dbReference type="OrthoDB" id="7585366at2"/>
<name>A0A2I7SDW3_9FLAO</name>
<keyword evidence="3" id="KW-1185">Reference proteome</keyword>
<evidence type="ECO:0000313" key="3">
    <source>
        <dbReference type="Proteomes" id="UP000236592"/>
    </source>
</evidence>
<dbReference type="InterPro" id="IPR016181">
    <property type="entry name" value="Acyl_CoA_acyltransferase"/>
</dbReference>
<dbReference type="EMBL" id="CP025938">
    <property type="protein sequence ID" value="AUS04085.1"/>
    <property type="molecule type" value="Genomic_DNA"/>
</dbReference>
<dbReference type="AlphaFoldDB" id="A0A2I7SDW3"/>
<dbReference type="Pfam" id="PF13508">
    <property type="entry name" value="Acetyltransf_7"/>
    <property type="match status" value="1"/>
</dbReference>
<evidence type="ECO:0000313" key="2">
    <source>
        <dbReference type="EMBL" id="AUS04085.1"/>
    </source>
</evidence>
<gene>
    <name evidence="2" type="ORF">C1A40_00680</name>
</gene>
<dbReference type="CDD" id="cd04301">
    <property type="entry name" value="NAT_SF"/>
    <property type="match status" value="1"/>
</dbReference>
<keyword evidence="2" id="KW-0808">Transferase</keyword>
<sequence length="153" mass="17351">MPETKSITIKTFDAFTRLSMNDINRTAKFIHEHSGDFKDPISAIRKSLLYAAKEIAGLGGYVFIIELKDEIIGAVVVNKTGMNEYLSENILVYIAVNEAYRAQGIASQLIKHTKRYCRGAIATHINKDNPIINLFEEEGFEARNIEMRLTRKQ</sequence>
<dbReference type="InterPro" id="IPR000182">
    <property type="entry name" value="GNAT_dom"/>
</dbReference>
<dbReference type="RefSeq" id="WP_102994207.1">
    <property type="nucleotide sequence ID" value="NZ_CP025938.1"/>
</dbReference>
<dbReference type="Proteomes" id="UP000236592">
    <property type="component" value="Chromosome"/>
</dbReference>
<dbReference type="PROSITE" id="PS51186">
    <property type="entry name" value="GNAT"/>
    <property type="match status" value="1"/>
</dbReference>
<dbReference type="SUPFAM" id="SSF55729">
    <property type="entry name" value="Acyl-CoA N-acyltransferases (Nat)"/>
    <property type="match status" value="1"/>
</dbReference>
<dbReference type="GO" id="GO:0016747">
    <property type="term" value="F:acyltransferase activity, transferring groups other than amino-acyl groups"/>
    <property type="evidence" value="ECO:0007669"/>
    <property type="project" value="InterPro"/>
</dbReference>
<protein>
    <submittedName>
        <fullName evidence="2">GNAT family N-acetyltransferase</fullName>
    </submittedName>
</protein>
<proteinExistence type="predicted"/>
<reference evidence="3" key="1">
    <citation type="submission" date="2018-01" db="EMBL/GenBank/DDBJ databases">
        <title>Complete genome of Tamlana sp. UJ94.</title>
        <authorList>
            <person name="Jung J."/>
            <person name="Chung D."/>
            <person name="Bae S.S."/>
            <person name="Baek K."/>
        </authorList>
    </citation>
    <scope>NUCLEOTIDE SEQUENCE [LARGE SCALE GENOMIC DNA]</scope>
    <source>
        <strain evidence="3">UJ94</strain>
    </source>
</reference>
<dbReference type="KEGG" id="taj:C1A40_00680"/>
<evidence type="ECO:0000259" key="1">
    <source>
        <dbReference type="PROSITE" id="PS51186"/>
    </source>
</evidence>
<organism evidence="2 3">
    <name type="scientific">Pseudotamlana carrageenivorans</name>
    <dbReference type="NCBI Taxonomy" id="2069432"/>
    <lineage>
        <taxon>Bacteria</taxon>
        <taxon>Pseudomonadati</taxon>
        <taxon>Bacteroidota</taxon>
        <taxon>Flavobacteriia</taxon>
        <taxon>Flavobacteriales</taxon>
        <taxon>Flavobacteriaceae</taxon>
        <taxon>Pseudotamlana</taxon>
    </lineage>
</organism>
<accession>A0A2I7SDW3</accession>
<dbReference type="Gene3D" id="3.40.630.30">
    <property type="match status" value="1"/>
</dbReference>